<keyword evidence="1" id="KW-1133">Transmembrane helix</keyword>
<reference evidence="2" key="1">
    <citation type="submission" date="2023-10" db="EMBL/GenBank/DDBJ databases">
        <authorList>
            <person name="Domelevo Entfellner J.-B."/>
        </authorList>
    </citation>
    <scope>NUCLEOTIDE SEQUENCE</scope>
</reference>
<evidence type="ECO:0000313" key="2">
    <source>
        <dbReference type="EMBL" id="CAJ1956340.1"/>
    </source>
</evidence>
<protein>
    <submittedName>
        <fullName evidence="2">Uncharacterized protein</fullName>
    </submittedName>
</protein>
<organism evidence="2 3">
    <name type="scientific">Sphenostylis stenocarpa</name>
    <dbReference type="NCBI Taxonomy" id="92480"/>
    <lineage>
        <taxon>Eukaryota</taxon>
        <taxon>Viridiplantae</taxon>
        <taxon>Streptophyta</taxon>
        <taxon>Embryophyta</taxon>
        <taxon>Tracheophyta</taxon>
        <taxon>Spermatophyta</taxon>
        <taxon>Magnoliopsida</taxon>
        <taxon>eudicotyledons</taxon>
        <taxon>Gunneridae</taxon>
        <taxon>Pentapetalae</taxon>
        <taxon>rosids</taxon>
        <taxon>fabids</taxon>
        <taxon>Fabales</taxon>
        <taxon>Fabaceae</taxon>
        <taxon>Papilionoideae</taxon>
        <taxon>50 kb inversion clade</taxon>
        <taxon>NPAAA clade</taxon>
        <taxon>indigoferoid/millettioid clade</taxon>
        <taxon>Phaseoleae</taxon>
        <taxon>Sphenostylis</taxon>
    </lineage>
</organism>
<keyword evidence="1" id="KW-0472">Membrane</keyword>
<feature type="transmembrane region" description="Helical" evidence="1">
    <location>
        <begin position="33"/>
        <end position="52"/>
    </location>
</feature>
<evidence type="ECO:0000256" key="1">
    <source>
        <dbReference type="SAM" id="Phobius"/>
    </source>
</evidence>
<proteinExistence type="predicted"/>
<dbReference type="EMBL" id="OY731402">
    <property type="protein sequence ID" value="CAJ1956340.1"/>
    <property type="molecule type" value="Genomic_DNA"/>
</dbReference>
<keyword evidence="1" id="KW-0812">Transmembrane</keyword>
<sequence>MLDGYWGWYKNTHALRIFPLCVTYHSFTLRHPFLYVLRIIHLLYIYAGRLLGVEVYEKKSPKVTRSAQSMMTDIGLGATCLCKQDHDSYTFMQIPNIYGYGYIIVDDDETGTGGTCPTYLSATNSCTTYLTSLESSARLNGSEKHVTEAYTMEVKACHRLVDNISARV</sequence>
<accession>A0AA86SM93</accession>
<dbReference type="Gramene" id="rna-AYBTSS11_LOCUS16610">
    <property type="protein sequence ID" value="CAJ1956340.1"/>
    <property type="gene ID" value="gene-AYBTSS11_LOCUS16610"/>
</dbReference>
<dbReference type="AlphaFoldDB" id="A0AA86SM93"/>
<keyword evidence="3" id="KW-1185">Reference proteome</keyword>
<dbReference type="Proteomes" id="UP001189624">
    <property type="component" value="Chromosome 5"/>
</dbReference>
<name>A0AA86SM93_9FABA</name>
<gene>
    <name evidence="2" type="ORF">AYBTSS11_LOCUS16610</name>
</gene>
<evidence type="ECO:0000313" key="3">
    <source>
        <dbReference type="Proteomes" id="UP001189624"/>
    </source>
</evidence>